<feature type="region of interest" description="Disordered" evidence="4">
    <location>
        <begin position="1044"/>
        <end position="1116"/>
    </location>
</feature>
<dbReference type="CDD" id="cd18966">
    <property type="entry name" value="chromodomain"/>
    <property type="match status" value="1"/>
</dbReference>
<dbReference type="InterPro" id="IPR023780">
    <property type="entry name" value="Chromo_domain"/>
</dbReference>
<feature type="region of interest" description="Disordered" evidence="4">
    <location>
        <begin position="1"/>
        <end position="29"/>
    </location>
</feature>
<dbReference type="GO" id="GO:0006338">
    <property type="term" value="P:chromatin remodeling"/>
    <property type="evidence" value="ECO:0007669"/>
    <property type="project" value="UniProtKB-ARBA"/>
</dbReference>
<feature type="region of interest" description="Disordered" evidence="4">
    <location>
        <begin position="362"/>
        <end position="410"/>
    </location>
</feature>
<reference evidence="6" key="2">
    <citation type="journal article" date="2023" name="IMA Fungus">
        <title>Comparative genomic study of the Penicillium genus elucidates a diverse pangenome and 15 lateral gene transfer events.</title>
        <authorList>
            <person name="Petersen C."/>
            <person name="Sorensen T."/>
            <person name="Nielsen M.R."/>
            <person name="Sondergaard T.E."/>
            <person name="Sorensen J.L."/>
            <person name="Fitzpatrick D.A."/>
            <person name="Frisvad J.C."/>
            <person name="Nielsen K.L."/>
        </authorList>
    </citation>
    <scope>NUCLEOTIDE SEQUENCE</scope>
    <source>
        <strain evidence="6">IBT 34128</strain>
    </source>
</reference>
<keyword evidence="3" id="KW-0539">Nucleus</keyword>
<dbReference type="Gene3D" id="2.40.50.40">
    <property type="match status" value="1"/>
</dbReference>
<reference evidence="6" key="1">
    <citation type="submission" date="2022-11" db="EMBL/GenBank/DDBJ databases">
        <authorList>
            <person name="Petersen C."/>
        </authorList>
    </citation>
    <scope>NUCLEOTIDE SEQUENCE</scope>
    <source>
        <strain evidence="6">IBT 34128</strain>
    </source>
</reference>
<feature type="compositionally biased region" description="Polar residues" evidence="4">
    <location>
        <begin position="639"/>
        <end position="650"/>
    </location>
</feature>
<feature type="compositionally biased region" description="Pro residues" evidence="4">
    <location>
        <begin position="1075"/>
        <end position="1089"/>
    </location>
</feature>
<dbReference type="PROSITE" id="PS50013">
    <property type="entry name" value="CHROMO_2"/>
    <property type="match status" value="1"/>
</dbReference>
<organism evidence="6 7">
    <name type="scientific">Penicillium alfredii</name>
    <dbReference type="NCBI Taxonomy" id="1506179"/>
    <lineage>
        <taxon>Eukaryota</taxon>
        <taxon>Fungi</taxon>
        <taxon>Dikarya</taxon>
        <taxon>Ascomycota</taxon>
        <taxon>Pezizomycotina</taxon>
        <taxon>Eurotiomycetes</taxon>
        <taxon>Eurotiomycetidae</taxon>
        <taxon>Eurotiales</taxon>
        <taxon>Aspergillaceae</taxon>
        <taxon>Penicillium</taxon>
    </lineage>
</organism>
<feature type="compositionally biased region" description="Polar residues" evidence="4">
    <location>
        <begin position="662"/>
        <end position="682"/>
    </location>
</feature>
<dbReference type="Proteomes" id="UP001141434">
    <property type="component" value="Unassembled WGS sequence"/>
</dbReference>
<feature type="domain" description="Chromo" evidence="5">
    <location>
        <begin position="30"/>
        <end position="88"/>
    </location>
</feature>
<dbReference type="InterPro" id="IPR016197">
    <property type="entry name" value="Chromo-like_dom_sf"/>
</dbReference>
<dbReference type="SMART" id="SM00298">
    <property type="entry name" value="CHROMO"/>
    <property type="match status" value="1"/>
</dbReference>
<dbReference type="InterPro" id="IPR000953">
    <property type="entry name" value="Chromo/chromo_shadow_dom"/>
</dbReference>
<feature type="compositionally biased region" description="Acidic residues" evidence="4">
    <location>
        <begin position="1"/>
        <end position="12"/>
    </location>
</feature>
<proteinExistence type="predicted"/>
<feature type="compositionally biased region" description="Polar residues" evidence="4">
    <location>
        <begin position="386"/>
        <end position="396"/>
    </location>
</feature>
<feature type="compositionally biased region" description="Basic and acidic residues" evidence="4">
    <location>
        <begin position="327"/>
        <end position="336"/>
    </location>
</feature>
<feature type="compositionally biased region" description="Polar residues" evidence="4">
    <location>
        <begin position="173"/>
        <end position="187"/>
    </location>
</feature>
<evidence type="ECO:0000313" key="7">
    <source>
        <dbReference type="Proteomes" id="UP001141434"/>
    </source>
</evidence>
<gene>
    <name evidence="6" type="ORF">NUU61_001068</name>
</gene>
<comment type="subcellular location">
    <subcellularLocation>
        <location evidence="1">Nucleus</location>
    </subcellularLocation>
</comment>
<evidence type="ECO:0000256" key="1">
    <source>
        <dbReference type="ARBA" id="ARBA00004123"/>
    </source>
</evidence>
<dbReference type="OrthoDB" id="1918685at2759"/>
<dbReference type="PANTHER" id="PTHR22812">
    <property type="entry name" value="CHROMOBOX PROTEIN"/>
    <property type="match status" value="1"/>
</dbReference>
<feature type="compositionally biased region" description="Basic and acidic residues" evidence="4">
    <location>
        <begin position="1107"/>
        <end position="1116"/>
    </location>
</feature>
<dbReference type="InterPro" id="IPR051219">
    <property type="entry name" value="Heterochromatin_chromo-domain"/>
</dbReference>
<comment type="caution">
    <text evidence="6">The sequence shown here is derived from an EMBL/GenBank/DDBJ whole genome shotgun (WGS) entry which is preliminary data.</text>
</comment>
<evidence type="ECO:0000259" key="5">
    <source>
        <dbReference type="PROSITE" id="PS50013"/>
    </source>
</evidence>
<dbReference type="AlphaFoldDB" id="A0A9W9GB88"/>
<feature type="region of interest" description="Disordered" evidence="4">
    <location>
        <begin position="168"/>
        <end position="336"/>
    </location>
</feature>
<feature type="compositionally biased region" description="Pro residues" evidence="4">
    <location>
        <begin position="301"/>
        <end position="310"/>
    </location>
</feature>
<evidence type="ECO:0000256" key="3">
    <source>
        <dbReference type="ARBA" id="ARBA00023242"/>
    </source>
</evidence>
<feature type="compositionally biased region" description="Basic and acidic residues" evidence="4">
    <location>
        <begin position="215"/>
        <end position="227"/>
    </location>
</feature>
<dbReference type="Pfam" id="PF00385">
    <property type="entry name" value="Chromo"/>
    <property type="match status" value="1"/>
</dbReference>
<name>A0A9W9GB88_9EURO</name>
<dbReference type="RefSeq" id="XP_056516500.1">
    <property type="nucleotide sequence ID" value="XM_056651650.1"/>
</dbReference>
<evidence type="ECO:0000256" key="2">
    <source>
        <dbReference type="ARBA" id="ARBA00011353"/>
    </source>
</evidence>
<evidence type="ECO:0000256" key="4">
    <source>
        <dbReference type="SAM" id="MobiDB-lite"/>
    </source>
</evidence>
<protein>
    <recommendedName>
        <fullName evidence="5">Chromo domain-containing protein</fullName>
    </recommendedName>
</protein>
<keyword evidence="7" id="KW-1185">Reference proteome</keyword>
<feature type="compositionally biased region" description="Polar residues" evidence="4">
    <location>
        <begin position="242"/>
        <end position="292"/>
    </location>
</feature>
<dbReference type="EMBL" id="JAPMSZ010000001">
    <property type="protein sequence ID" value="KAJ5115309.1"/>
    <property type="molecule type" value="Genomic_DNA"/>
</dbReference>
<dbReference type="GeneID" id="81390818"/>
<accession>A0A9W9GB88</accession>
<comment type="subunit">
    <text evidence="2">Component of the NuA4 histone acetyltransferase complex.</text>
</comment>
<sequence>MDSDTEMPQAEDFDSKSLASTSCSDEQSEYEVEAILAEREFDDGLKYLVQWSGYPSHRNTWEPAEMFDSNETLDDWESKKQEIAQKRSTPFDVASWEKHCELVAQRKEERRRRREAKRAGMVRVDVDHAENTAPASTTSISAGRNSGLELLVAPTCSRKALRRLPPHKPQALAPQTQPSVAKNQTQPAEREKPSKPPVTKPASLGFGVGQTSRPGRRDLKWGEREPDISQLELMKPSEFTPRVTTASATTLPISMTENPSAPKDQNSTSSIKNNASTASSVAQKPNKNSNPHTGAGHTSPKPAPAMPPPSYNSNRRESPRGSADTSQPDHSKQPEHFFRGDCYRYEYSECTDTFRWSVSGSYRPLSDRTNRRHSPSPPCSLPTVASRKNFSSTPQRPLQPEAKMATSSQASTLSVEAQIARMPSKKLPGAMVTRGGYFWNPGEILVHLFFGPNKKYIGATRLCGSSTGAKAELIGTKGKNPRLEMWFKELCNLEDYGMLCERAPNNRLWCNSWLEGFHDTNSALFIMAEQLHRQNVIAIHYPPHNGNVWLAYSRWSQDFGFLHEEANHLPDEVPIFLVARNMLPPVTCLEPRGMVQQSQRPQANTMFPQNALPSGVQFSPHGYIGSMRNSGLFPGDQAPPNSYNSISTGQAVGYSPDPRLKGQSSTSQSSFPTRDQGLQSNGEPALPQLSKFAVSNTSTTGNYQSPAVNQSIIPRSIDPISNGTTLTPEAEALLQYFNTAKITMNELATIYDSGEASLAEFFICISPWEIQRWKWTDWKKFIRNSRRGVAVFHESFFDYHKLRPMIREEVPNDSLNVWSIRLLRPLQLPDLRYCSPGTHMQRIFPKDRIFLVTEDVLADLKGTAILLRWFYQSQRPGRRPWKIMFFPDIMGWLERKLSSEPRNTSADNLVLTIITLIMKINSIDGNPPIDPRTINPNSLDRLNHHAFSLSLPGYGNRAEQDDPTLPKGLTQEERNADHLIQAFAGWSIVNAARFGRFIVITSLADDVLKSRWREFGHLNIQGPLKNVFDKFKVPHAAIWDLLQHGPSKHKGDSSSTATAPQAPIGPVSVSTPQTPVDPPSSTPQTPANPPTAKDADAMQQNQWKAPVRHDHTTSWQ</sequence>
<evidence type="ECO:0000313" key="6">
    <source>
        <dbReference type="EMBL" id="KAJ5115309.1"/>
    </source>
</evidence>
<feature type="region of interest" description="Disordered" evidence="4">
    <location>
        <begin position="627"/>
        <end position="686"/>
    </location>
</feature>
<dbReference type="GO" id="GO:0005634">
    <property type="term" value="C:nucleus"/>
    <property type="evidence" value="ECO:0007669"/>
    <property type="project" value="UniProtKB-SubCell"/>
</dbReference>
<dbReference type="SUPFAM" id="SSF54160">
    <property type="entry name" value="Chromo domain-like"/>
    <property type="match status" value="1"/>
</dbReference>